<evidence type="ECO:0000313" key="3">
    <source>
        <dbReference type="Proteomes" id="UP000054279"/>
    </source>
</evidence>
<dbReference type="EMBL" id="KN837188">
    <property type="protein sequence ID" value="KIJ35503.1"/>
    <property type="molecule type" value="Genomic_DNA"/>
</dbReference>
<dbReference type="Gene3D" id="1.20.1280.50">
    <property type="match status" value="1"/>
</dbReference>
<keyword evidence="3" id="KW-1185">Reference proteome</keyword>
<sequence length="292" mass="33457">MANILPSFPNELYLELFSYLPLKSLIASRGVCHLWRTFAVEANIPASRRAFLNLYLELVESPYFHRTRPWVLQNLKLFDREAYLFSLVNQGARLPDQFSLWILEWPAKAAIAGIWPGLPDDEPEHVAGRVAGRNVLALIPPRLSAAIFRPQKRWIQAICLFTTAGETAWLTVDEDSDLKETVIMSLMGHILDGVDNLREENVIASGDFVWWLHDMWDRVVEDITLQDKDMYTILDGYDTGLRHKKLDIPGPPWHLRDTSPHPKIFEIALTGWEPSNDFGDFGSSDEQDDLEM</sequence>
<evidence type="ECO:0000259" key="1">
    <source>
        <dbReference type="PROSITE" id="PS50181"/>
    </source>
</evidence>
<dbReference type="AlphaFoldDB" id="A0A0C9TYF7"/>
<accession>A0A0C9TYF7</accession>
<dbReference type="InterPro" id="IPR001810">
    <property type="entry name" value="F-box_dom"/>
</dbReference>
<proteinExistence type="predicted"/>
<protein>
    <recommendedName>
        <fullName evidence="1">F-box domain-containing protein</fullName>
    </recommendedName>
</protein>
<name>A0A0C9TYF7_SPHS4</name>
<evidence type="ECO:0000313" key="2">
    <source>
        <dbReference type="EMBL" id="KIJ35503.1"/>
    </source>
</evidence>
<dbReference type="Pfam" id="PF12937">
    <property type="entry name" value="F-box-like"/>
    <property type="match status" value="1"/>
</dbReference>
<dbReference type="SUPFAM" id="SSF81383">
    <property type="entry name" value="F-box domain"/>
    <property type="match status" value="1"/>
</dbReference>
<dbReference type="CDD" id="cd09917">
    <property type="entry name" value="F-box_SF"/>
    <property type="match status" value="1"/>
</dbReference>
<organism evidence="2 3">
    <name type="scientific">Sphaerobolus stellatus (strain SS14)</name>
    <dbReference type="NCBI Taxonomy" id="990650"/>
    <lineage>
        <taxon>Eukaryota</taxon>
        <taxon>Fungi</taxon>
        <taxon>Dikarya</taxon>
        <taxon>Basidiomycota</taxon>
        <taxon>Agaricomycotina</taxon>
        <taxon>Agaricomycetes</taxon>
        <taxon>Phallomycetidae</taxon>
        <taxon>Geastrales</taxon>
        <taxon>Sphaerobolaceae</taxon>
        <taxon>Sphaerobolus</taxon>
    </lineage>
</organism>
<dbReference type="Proteomes" id="UP000054279">
    <property type="component" value="Unassembled WGS sequence"/>
</dbReference>
<dbReference type="OrthoDB" id="2788844at2759"/>
<gene>
    <name evidence="2" type="ORF">M422DRAFT_212642</name>
</gene>
<dbReference type="PROSITE" id="PS50181">
    <property type="entry name" value="FBOX"/>
    <property type="match status" value="1"/>
</dbReference>
<feature type="domain" description="F-box" evidence="1">
    <location>
        <begin position="2"/>
        <end position="54"/>
    </location>
</feature>
<dbReference type="InterPro" id="IPR036047">
    <property type="entry name" value="F-box-like_dom_sf"/>
</dbReference>
<reference evidence="2 3" key="1">
    <citation type="submission" date="2014-06" db="EMBL/GenBank/DDBJ databases">
        <title>Evolutionary Origins and Diversification of the Mycorrhizal Mutualists.</title>
        <authorList>
            <consortium name="DOE Joint Genome Institute"/>
            <consortium name="Mycorrhizal Genomics Consortium"/>
            <person name="Kohler A."/>
            <person name="Kuo A."/>
            <person name="Nagy L.G."/>
            <person name="Floudas D."/>
            <person name="Copeland A."/>
            <person name="Barry K.W."/>
            <person name="Cichocki N."/>
            <person name="Veneault-Fourrey C."/>
            <person name="LaButti K."/>
            <person name="Lindquist E.A."/>
            <person name="Lipzen A."/>
            <person name="Lundell T."/>
            <person name="Morin E."/>
            <person name="Murat C."/>
            <person name="Riley R."/>
            <person name="Ohm R."/>
            <person name="Sun H."/>
            <person name="Tunlid A."/>
            <person name="Henrissat B."/>
            <person name="Grigoriev I.V."/>
            <person name="Hibbett D.S."/>
            <person name="Martin F."/>
        </authorList>
    </citation>
    <scope>NUCLEOTIDE SEQUENCE [LARGE SCALE GENOMIC DNA]</scope>
    <source>
        <strain evidence="2 3">SS14</strain>
    </source>
</reference>
<dbReference type="HOGENOM" id="CLU_077717_0_0_1"/>